<comment type="caution">
    <text evidence="1">The sequence shown here is derived from an EMBL/GenBank/DDBJ whole genome shotgun (WGS) entry which is preliminary data.</text>
</comment>
<dbReference type="Proteomes" id="UP000029995">
    <property type="component" value="Unassembled WGS sequence"/>
</dbReference>
<dbReference type="OrthoDB" id="8030012at2"/>
<protein>
    <submittedName>
        <fullName evidence="1">Uncharacterized protein</fullName>
    </submittedName>
</protein>
<dbReference type="AlphaFoldDB" id="A0A0A0DDZ6"/>
<accession>A0A0A0DDZ6</accession>
<proteinExistence type="predicted"/>
<dbReference type="EMBL" id="JANX01000001">
    <property type="protein sequence ID" value="KGM36123.1"/>
    <property type="molecule type" value="Genomic_DNA"/>
</dbReference>
<gene>
    <name evidence="1" type="ORF">P409_00305</name>
</gene>
<sequence>MIDYAVYDSATGRILIVGQCREEDVPLQAGGYPGGISVAVSSRLSYRDHYMVEGQIANRPVLPIFDKMEIAADGVDEATLVGLPDPCRVIVDDVEHVVEGGSLSIASPMPATYVVEIKQWPYKDARYEIVAH</sequence>
<name>A0A0A0DDZ6_9PROT</name>
<evidence type="ECO:0000313" key="2">
    <source>
        <dbReference type="Proteomes" id="UP000029995"/>
    </source>
</evidence>
<organism evidence="1 2">
    <name type="scientific">Inquilinus limosus MP06</name>
    <dbReference type="NCBI Taxonomy" id="1398085"/>
    <lineage>
        <taxon>Bacteria</taxon>
        <taxon>Pseudomonadati</taxon>
        <taxon>Pseudomonadota</taxon>
        <taxon>Alphaproteobacteria</taxon>
        <taxon>Rhodospirillales</taxon>
        <taxon>Rhodospirillaceae</taxon>
        <taxon>Inquilinus</taxon>
    </lineage>
</organism>
<evidence type="ECO:0000313" key="1">
    <source>
        <dbReference type="EMBL" id="KGM36123.1"/>
    </source>
</evidence>
<reference evidence="1 2" key="1">
    <citation type="submission" date="2014-01" db="EMBL/GenBank/DDBJ databases">
        <title>Genome sequence determination for a cystic fibrosis isolate, Inquilinus limosus.</title>
        <authorList>
            <person name="Pino M."/>
            <person name="Di Conza J."/>
            <person name="Gutkind G."/>
        </authorList>
    </citation>
    <scope>NUCLEOTIDE SEQUENCE [LARGE SCALE GENOMIC DNA]</scope>
    <source>
        <strain evidence="1 2">MP06</strain>
    </source>
</reference>
<dbReference type="RefSeq" id="WP_034830460.1">
    <property type="nucleotide sequence ID" value="NZ_JANX01000001.1"/>
</dbReference>